<dbReference type="Gene3D" id="2.20.70.10">
    <property type="match status" value="1"/>
</dbReference>
<dbReference type="AlphaFoldDB" id="A0AAD5TCB5"/>
<evidence type="ECO:0000313" key="4">
    <source>
        <dbReference type="Proteomes" id="UP001212152"/>
    </source>
</evidence>
<dbReference type="Proteomes" id="UP001212152">
    <property type="component" value="Unassembled WGS sequence"/>
</dbReference>
<feature type="compositionally biased region" description="Basic and acidic residues" evidence="1">
    <location>
        <begin position="168"/>
        <end position="179"/>
    </location>
</feature>
<accession>A0AAD5TCB5</accession>
<reference evidence="3" key="1">
    <citation type="submission" date="2020-05" db="EMBL/GenBank/DDBJ databases">
        <title>Phylogenomic resolution of chytrid fungi.</title>
        <authorList>
            <person name="Stajich J.E."/>
            <person name="Amses K."/>
            <person name="Simmons R."/>
            <person name="Seto K."/>
            <person name="Myers J."/>
            <person name="Bonds A."/>
            <person name="Quandt C.A."/>
            <person name="Barry K."/>
            <person name="Liu P."/>
            <person name="Grigoriev I."/>
            <person name="Longcore J.E."/>
            <person name="James T.Y."/>
        </authorList>
    </citation>
    <scope>NUCLEOTIDE SEQUENCE</scope>
    <source>
        <strain evidence="3">JEL0379</strain>
    </source>
</reference>
<evidence type="ECO:0000259" key="2">
    <source>
        <dbReference type="PROSITE" id="PS50020"/>
    </source>
</evidence>
<dbReference type="InterPro" id="IPR036020">
    <property type="entry name" value="WW_dom_sf"/>
</dbReference>
<evidence type="ECO:0000313" key="3">
    <source>
        <dbReference type="EMBL" id="KAJ3170070.1"/>
    </source>
</evidence>
<name>A0AAD5TCB5_9FUNG</name>
<feature type="compositionally biased region" description="Polar residues" evidence="1">
    <location>
        <begin position="66"/>
        <end position="76"/>
    </location>
</feature>
<dbReference type="PROSITE" id="PS50020">
    <property type="entry name" value="WW_DOMAIN_2"/>
    <property type="match status" value="1"/>
</dbReference>
<dbReference type="PROSITE" id="PS01159">
    <property type="entry name" value="WW_DOMAIN_1"/>
    <property type="match status" value="1"/>
</dbReference>
<organism evidence="3 4">
    <name type="scientific">Geranomyces variabilis</name>
    <dbReference type="NCBI Taxonomy" id="109894"/>
    <lineage>
        <taxon>Eukaryota</taxon>
        <taxon>Fungi</taxon>
        <taxon>Fungi incertae sedis</taxon>
        <taxon>Chytridiomycota</taxon>
        <taxon>Chytridiomycota incertae sedis</taxon>
        <taxon>Chytridiomycetes</taxon>
        <taxon>Spizellomycetales</taxon>
        <taxon>Powellomycetaceae</taxon>
        <taxon>Geranomyces</taxon>
    </lineage>
</organism>
<sequence>MSTLPTKPSAVSGWQPIFDDTSQLYYWWNVKTNETSWADPTLQHSAQAPAQQASSESARSVSPAATESNAGPQPSSYYDSKEYYDWYHANVKSTSSGSAEAQSKPIIGSVQSDYTTIGAFSTRSGRFQNVDRDARFAAPEKYYDQSSKAMRQMGIFFDYEKFQSERAADRMAKGDEASKRRPPTLTKKQVEYYKQKKKLKKLSSVRTRFGGD</sequence>
<dbReference type="EMBL" id="JADGJQ010000099">
    <property type="protein sequence ID" value="KAJ3170070.1"/>
    <property type="molecule type" value="Genomic_DNA"/>
</dbReference>
<gene>
    <name evidence="3" type="ORF">HDU87_008845</name>
</gene>
<proteinExistence type="predicted"/>
<feature type="region of interest" description="Disordered" evidence="1">
    <location>
        <begin position="168"/>
        <end position="188"/>
    </location>
</feature>
<dbReference type="Pfam" id="PF00397">
    <property type="entry name" value="WW"/>
    <property type="match status" value="1"/>
</dbReference>
<comment type="caution">
    <text evidence="3">The sequence shown here is derived from an EMBL/GenBank/DDBJ whole genome shotgun (WGS) entry which is preliminary data.</text>
</comment>
<feature type="region of interest" description="Disordered" evidence="1">
    <location>
        <begin position="39"/>
        <end position="76"/>
    </location>
</feature>
<dbReference type="InterPro" id="IPR001202">
    <property type="entry name" value="WW_dom"/>
</dbReference>
<dbReference type="SUPFAM" id="SSF51045">
    <property type="entry name" value="WW domain"/>
    <property type="match status" value="1"/>
</dbReference>
<keyword evidence="4" id="KW-1185">Reference proteome</keyword>
<protein>
    <recommendedName>
        <fullName evidence="2">WW domain-containing protein</fullName>
    </recommendedName>
</protein>
<feature type="compositionally biased region" description="Low complexity" evidence="1">
    <location>
        <begin position="45"/>
        <end position="65"/>
    </location>
</feature>
<evidence type="ECO:0000256" key="1">
    <source>
        <dbReference type="SAM" id="MobiDB-lite"/>
    </source>
</evidence>
<feature type="domain" description="WW" evidence="2">
    <location>
        <begin position="8"/>
        <end position="42"/>
    </location>
</feature>